<sequence>KVRCNTDRYCCFIKKSSILRKLTWNFGFKKNLTDIIHEMIGFPSEIMERIYGKLNVLMGGYTSIDRSPSDTSETHTEIGPDGNVPFGGCPQDFAQFLEAMYLEGVSKWEGMIWTRIIEWIFERTAGIHGCSPTTAGFGFVALGSPVSLFLHLLSSGLGLKY</sequence>
<comment type="caution">
    <text evidence="1">The sequence shown here is derived from an EMBL/GenBank/DDBJ whole genome shotgun (WGS) entry which is preliminary data.</text>
</comment>
<protein>
    <submittedName>
        <fullName evidence="1">Uncharacterized protein</fullName>
    </submittedName>
</protein>
<feature type="non-terminal residue" evidence="1">
    <location>
        <position position="1"/>
    </location>
</feature>
<reference evidence="1" key="1">
    <citation type="submission" date="2021-06" db="EMBL/GenBank/DDBJ databases">
        <authorList>
            <person name="Hodson N. C."/>
            <person name="Mongue J. A."/>
            <person name="Jaron S. K."/>
        </authorList>
    </citation>
    <scope>NUCLEOTIDE SEQUENCE</scope>
</reference>
<evidence type="ECO:0000313" key="1">
    <source>
        <dbReference type="EMBL" id="CAG7833427.1"/>
    </source>
</evidence>
<name>A0A8J2PYT7_9HEXA</name>
<dbReference type="EMBL" id="CAJVCH010569875">
    <property type="protein sequence ID" value="CAG7833427.1"/>
    <property type="molecule type" value="Genomic_DNA"/>
</dbReference>
<proteinExistence type="predicted"/>
<dbReference type="Proteomes" id="UP000708208">
    <property type="component" value="Unassembled WGS sequence"/>
</dbReference>
<keyword evidence="2" id="KW-1185">Reference proteome</keyword>
<evidence type="ECO:0000313" key="2">
    <source>
        <dbReference type="Proteomes" id="UP000708208"/>
    </source>
</evidence>
<accession>A0A8J2PYT7</accession>
<dbReference type="AlphaFoldDB" id="A0A8J2PYT7"/>
<gene>
    <name evidence="1" type="ORF">AFUS01_LOCUS43050</name>
</gene>
<organism evidence="1 2">
    <name type="scientific">Allacma fusca</name>
    <dbReference type="NCBI Taxonomy" id="39272"/>
    <lineage>
        <taxon>Eukaryota</taxon>
        <taxon>Metazoa</taxon>
        <taxon>Ecdysozoa</taxon>
        <taxon>Arthropoda</taxon>
        <taxon>Hexapoda</taxon>
        <taxon>Collembola</taxon>
        <taxon>Symphypleona</taxon>
        <taxon>Sminthuridae</taxon>
        <taxon>Allacma</taxon>
    </lineage>
</organism>